<evidence type="ECO:0008006" key="4">
    <source>
        <dbReference type="Google" id="ProtNLM"/>
    </source>
</evidence>
<proteinExistence type="predicted"/>
<evidence type="ECO:0000256" key="1">
    <source>
        <dbReference type="SAM" id="SignalP"/>
    </source>
</evidence>
<keyword evidence="3" id="KW-1185">Reference proteome</keyword>
<protein>
    <recommendedName>
        <fullName evidence="4">Interleukin-7</fullName>
    </recommendedName>
</protein>
<reference evidence="2 3" key="2">
    <citation type="journal article" date="2024" name="G3 (Bethesda)">
        <title>The genome of the cryopelagic Antarctic bald notothen, Trematomus borchgrevinki.</title>
        <authorList>
            <person name="Rayamajhi N."/>
            <person name="Rivera-Colon A.G."/>
            <person name="Minhas B.F."/>
            <person name="Cheng C.C."/>
            <person name="Catchen J.M."/>
        </authorList>
    </citation>
    <scope>NUCLEOTIDE SEQUENCE [LARGE SCALE GENOMIC DNA]</scope>
    <source>
        <strain evidence="2">AGRC-2024</strain>
    </source>
</reference>
<evidence type="ECO:0000313" key="2">
    <source>
        <dbReference type="EMBL" id="KAL3040945.1"/>
    </source>
</evidence>
<keyword evidence="1" id="KW-0732">Signal</keyword>
<dbReference type="Proteomes" id="UP001619887">
    <property type="component" value="Unassembled WGS sequence"/>
</dbReference>
<accession>A0ABD2FGZ5</accession>
<evidence type="ECO:0000313" key="3">
    <source>
        <dbReference type="Proteomes" id="UP001619887"/>
    </source>
</evidence>
<dbReference type="AlphaFoldDB" id="A0ABD2FGZ5"/>
<reference evidence="2 3" key="1">
    <citation type="journal article" date="2022" name="G3 (Bethesda)">
        <title>Evaluating Illumina-, Nanopore-, and PacBio-based genome assembly strategies with the bald notothen, Trematomus borchgrevinki.</title>
        <authorList>
            <person name="Rayamajhi N."/>
            <person name="Cheng C.C."/>
            <person name="Catchen J.M."/>
        </authorList>
    </citation>
    <scope>NUCLEOTIDE SEQUENCE [LARGE SCALE GENOMIC DNA]</scope>
    <source>
        <strain evidence="2">AGRC-2024</strain>
    </source>
</reference>
<feature type="chain" id="PRO_5044767832" description="Interleukin-7" evidence="1">
    <location>
        <begin position="20"/>
        <end position="164"/>
    </location>
</feature>
<feature type="signal peptide" evidence="1">
    <location>
        <begin position="1"/>
        <end position="19"/>
    </location>
</feature>
<organism evidence="2 3">
    <name type="scientific">Pagothenia borchgrevinki</name>
    <name type="common">Bald rockcod</name>
    <name type="synonym">Trematomus borchgrevinki</name>
    <dbReference type="NCBI Taxonomy" id="8213"/>
    <lineage>
        <taxon>Eukaryota</taxon>
        <taxon>Metazoa</taxon>
        <taxon>Chordata</taxon>
        <taxon>Craniata</taxon>
        <taxon>Vertebrata</taxon>
        <taxon>Euteleostomi</taxon>
        <taxon>Actinopterygii</taxon>
        <taxon>Neopterygii</taxon>
        <taxon>Teleostei</taxon>
        <taxon>Neoteleostei</taxon>
        <taxon>Acanthomorphata</taxon>
        <taxon>Eupercaria</taxon>
        <taxon>Perciformes</taxon>
        <taxon>Notothenioidei</taxon>
        <taxon>Nototheniidae</taxon>
        <taxon>Pagothenia</taxon>
    </lineage>
</organism>
<name>A0ABD2FGZ5_PAGBO</name>
<comment type="caution">
    <text evidence="2">The sequence shown here is derived from an EMBL/GenBank/DDBJ whole genome shotgun (WGS) entry which is preliminary data.</text>
</comment>
<dbReference type="EMBL" id="JBIYXZ010002090">
    <property type="protein sequence ID" value="KAL3040945.1"/>
    <property type="molecule type" value="Genomic_DNA"/>
</dbReference>
<sequence length="164" mass="18519">MPLLCISLLALLLLPLSLSCDNKRTLKEVKIDYMFVQPVINNANGIITTLLENSSCPALKHRIRGCTVVNADIVSTLHSLTCKMKNLNISHTHLLVTTVEHSVWCPCHEKPTKEPSMVLRRRKAARKRRNNQKKKEIKKLCKAEAILSAMTNCYQMLNTILADT</sequence>
<gene>
    <name evidence="2" type="ORF">OYC64_011847</name>
</gene>